<accession>A0A9P4VP71</accession>
<keyword evidence="2" id="KW-1133">Transmembrane helix</keyword>
<feature type="compositionally biased region" description="Low complexity" evidence="1">
    <location>
        <begin position="205"/>
        <end position="221"/>
    </location>
</feature>
<dbReference type="OrthoDB" id="5423884at2759"/>
<feature type="region of interest" description="Disordered" evidence="1">
    <location>
        <begin position="197"/>
        <end position="241"/>
    </location>
</feature>
<evidence type="ECO:0000313" key="4">
    <source>
        <dbReference type="Proteomes" id="UP000799429"/>
    </source>
</evidence>
<protein>
    <submittedName>
        <fullName evidence="3">Uncharacterized protein</fullName>
    </submittedName>
</protein>
<proteinExistence type="predicted"/>
<evidence type="ECO:0000256" key="2">
    <source>
        <dbReference type="SAM" id="Phobius"/>
    </source>
</evidence>
<dbReference type="Proteomes" id="UP000799429">
    <property type="component" value="Unassembled WGS sequence"/>
</dbReference>
<feature type="transmembrane region" description="Helical" evidence="2">
    <location>
        <begin position="87"/>
        <end position="107"/>
    </location>
</feature>
<keyword evidence="2" id="KW-0472">Membrane</keyword>
<evidence type="ECO:0000256" key="1">
    <source>
        <dbReference type="SAM" id="MobiDB-lite"/>
    </source>
</evidence>
<keyword evidence="4" id="KW-1185">Reference proteome</keyword>
<feature type="compositionally biased region" description="Basic residues" evidence="1">
    <location>
        <begin position="132"/>
        <end position="150"/>
    </location>
</feature>
<dbReference type="EMBL" id="MU006111">
    <property type="protein sequence ID" value="KAF2835169.1"/>
    <property type="molecule type" value="Genomic_DNA"/>
</dbReference>
<gene>
    <name evidence="3" type="ORF">M501DRAFT_999473</name>
</gene>
<sequence length="241" mass="26478">MPVIPLPQQADRVALSLHIRSIVPPLTALSQPVSRLFRRSAISSKSLSSISEHVSSEVSKRQQQENGISYFFLPTTYKGINDSPAPGMVVGIILGALAGFLLLIWLLSNLCTGGFQGGGNVMAGQEEVVVRQRPRSPGRSRRSGHSRRSGQMREVSGSPRRSRVLVEERRTSRPPPRPRSIIVDERRRVDGDDIVEVIEEHSDISGPPRRGSRRGSGSYRSVDPNLYAGGNYPAHEVRRSG</sequence>
<evidence type="ECO:0000313" key="3">
    <source>
        <dbReference type="EMBL" id="KAF2835169.1"/>
    </source>
</evidence>
<organism evidence="3 4">
    <name type="scientific">Patellaria atrata CBS 101060</name>
    <dbReference type="NCBI Taxonomy" id="1346257"/>
    <lineage>
        <taxon>Eukaryota</taxon>
        <taxon>Fungi</taxon>
        <taxon>Dikarya</taxon>
        <taxon>Ascomycota</taxon>
        <taxon>Pezizomycotina</taxon>
        <taxon>Dothideomycetes</taxon>
        <taxon>Dothideomycetes incertae sedis</taxon>
        <taxon>Patellariales</taxon>
        <taxon>Patellariaceae</taxon>
        <taxon>Patellaria</taxon>
    </lineage>
</organism>
<reference evidence="3" key="1">
    <citation type="journal article" date="2020" name="Stud. Mycol.">
        <title>101 Dothideomycetes genomes: a test case for predicting lifestyles and emergence of pathogens.</title>
        <authorList>
            <person name="Haridas S."/>
            <person name="Albert R."/>
            <person name="Binder M."/>
            <person name="Bloem J."/>
            <person name="Labutti K."/>
            <person name="Salamov A."/>
            <person name="Andreopoulos B."/>
            <person name="Baker S."/>
            <person name="Barry K."/>
            <person name="Bills G."/>
            <person name="Bluhm B."/>
            <person name="Cannon C."/>
            <person name="Castanera R."/>
            <person name="Culley D."/>
            <person name="Daum C."/>
            <person name="Ezra D."/>
            <person name="Gonzalez J."/>
            <person name="Henrissat B."/>
            <person name="Kuo A."/>
            <person name="Liang C."/>
            <person name="Lipzen A."/>
            <person name="Lutzoni F."/>
            <person name="Magnuson J."/>
            <person name="Mondo S."/>
            <person name="Nolan M."/>
            <person name="Ohm R."/>
            <person name="Pangilinan J."/>
            <person name="Park H.-J."/>
            <person name="Ramirez L."/>
            <person name="Alfaro M."/>
            <person name="Sun H."/>
            <person name="Tritt A."/>
            <person name="Yoshinaga Y."/>
            <person name="Zwiers L.-H."/>
            <person name="Turgeon B."/>
            <person name="Goodwin S."/>
            <person name="Spatafora J."/>
            <person name="Crous P."/>
            <person name="Grigoriev I."/>
        </authorList>
    </citation>
    <scope>NUCLEOTIDE SEQUENCE</scope>
    <source>
        <strain evidence="3">CBS 101060</strain>
    </source>
</reference>
<comment type="caution">
    <text evidence="3">The sequence shown here is derived from an EMBL/GenBank/DDBJ whole genome shotgun (WGS) entry which is preliminary data.</text>
</comment>
<dbReference type="AlphaFoldDB" id="A0A9P4VP71"/>
<feature type="region of interest" description="Disordered" evidence="1">
    <location>
        <begin position="129"/>
        <end position="185"/>
    </location>
</feature>
<keyword evidence="2" id="KW-0812">Transmembrane</keyword>
<name>A0A9P4VP71_9PEZI</name>